<proteinExistence type="predicted"/>
<dbReference type="PROSITE" id="PS50987">
    <property type="entry name" value="HTH_ARSR_2"/>
    <property type="match status" value="1"/>
</dbReference>
<sequence>MATENPLRSTGVPDYELEETIELTTAEQVRAISDPLRTTILGLLHERAATVTELAAAVKRPKSTVAHHVNVLATAGLLRVVRTKRVRAIDERYYGRAARMFYVGLGRQGEGSPLPHDFNDFEVAMKESAAAYEAGQMRSFIRHARIPEERAAEFWQRVDQVIHEFDQLPRSGDTTYGFTVGLYPIIDYPMLPPVTED</sequence>
<dbReference type="InterPro" id="IPR001845">
    <property type="entry name" value="HTH_ArsR_DNA-bd_dom"/>
</dbReference>
<dbReference type="GO" id="GO:0003700">
    <property type="term" value="F:DNA-binding transcription factor activity"/>
    <property type="evidence" value="ECO:0007669"/>
    <property type="project" value="InterPro"/>
</dbReference>
<comment type="caution">
    <text evidence="2">The sequence shown here is derived from an EMBL/GenBank/DDBJ whole genome shotgun (WGS) entry which is preliminary data.</text>
</comment>
<organism evidence="2 3">
    <name type="scientific">Kribbella voronezhensis</name>
    <dbReference type="NCBI Taxonomy" id="2512212"/>
    <lineage>
        <taxon>Bacteria</taxon>
        <taxon>Bacillati</taxon>
        <taxon>Actinomycetota</taxon>
        <taxon>Actinomycetes</taxon>
        <taxon>Propionibacteriales</taxon>
        <taxon>Kribbellaceae</taxon>
        <taxon>Kribbella</taxon>
    </lineage>
</organism>
<dbReference type="SUPFAM" id="SSF46785">
    <property type="entry name" value="Winged helix' DNA-binding domain"/>
    <property type="match status" value="1"/>
</dbReference>
<keyword evidence="3" id="KW-1185">Reference proteome</keyword>
<dbReference type="AlphaFoldDB" id="A0A4V6Q5R8"/>
<dbReference type="EMBL" id="SOCE01000002">
    <property type="protein sequence ID" value="TDU83623.1"/>
    <property type="molecule type" value="Genomic_DNA"/>
</dbReference>
<feature type="domain" description="HTH arsR-type" evidence="1">
    <location>
        <begin position="17"/>
        <end position="112"/>
    </location>
</feature>
<dbReference type="RefSeq" id="WP_133982998.1">
    <property type="nucleotide sequence ID" value="NZ_SOCE01000002.1"/>
</dbReference>
<dbReference type="SMART" id="SM00418">
    <property type="entry name" value="HTH_ARSR"/>
    <property type="match status" value="1"/>
</dbReference>
<dbReference type="InterPro" id="IPR036388">
    <property type="entry name" value="WH-like_DNA-bd_sf"/>
</dbReference>
<protein>
    <submittedName>
        <fullName evidence="2">Helix-turn-helix protein</fullName>
    </submittedName>
</protein>
<dbReference type="Pfam" id="PF12840">
    <property type="entry name" value="HTH_20"/>
    <property type="match status" value="1"/>
</dbReference>
<name>A0A4V6Q5R8_9ACTN</name>
<dbReference type="Gene3D" id="1.10.10.10">
    <property type="entry name" value="Winged helix-like DNA-binding domain superfamily/Winged helix DNA-binding domain"/>
    <property type="match status" value="1"/>
</dbReference>
<dbReference type="Proteomes" id="UP000295151">
    <property type="component" value="Unassembled WGS sequence"/>
</dbReference>
<accession>A0A4V6Q5R8</accession>
<dbReference type="InterPro" id="IPR011991">
    <property type="entry name" value="ArsR-like_HTH"/>
</dbReference>
<dbReference type="OrthoDB" id="7945987at2"/>
<evidence type="ECO:0000313" key="3">
    <source>
        <dbReference type="Proteomes" id="UP000295151"/>
    </source>
</evidence>
<gene>
    <name evidence="2" type="ORF">EV138_6087</name>
</gene>
<dbReference type="InterPro" id="IPR036390">
    <property type="entry name" value="WH_DNA-bd_sf"/>
</dbReference>
<dbReference type="CDD" id="cd00090">
    <property type="entry name" value="HTH_ARSR"/>
    <property type="match status" value="1"/>
</dbReference>
<evidence type="ECO:0000313" key="2">
    <source>
        <dbReference type="EMBL" id="TDU83623.1"/>
    </source>
</evidence>
<reference evidence="2 3" key="1">
    <citation type="submission" date="2019-03" db="EMBL/GenBank/DDBJ databases">
        <title>Genomic Encyclopedia of Type Strains, Phase III (KMG-III): the genomes of soil and plant-associated and newly described type strains.</title>
        <authorList>
            <person name="Whitman W."/>
        </authorList>
    </citation>
    <scope>NUCLEOTIDE SEQUENCE [LARGE SCALE GENOMIC DNA]</scope>
    <source>
        <strain evidence="2 3">VKM Ac-2575</strain>
    </source>
</reference>
<evidence type="ECO:0000259" key="1">
    <source>
        <dbReference type="PROSITE" id="PS50987"/>
    </source>
</evidence>